<proteinExistence type="predicted"/>
<dbReference type="EMBL" id="QUQM01000006">
    <property type="protein sequence ID" value="KAA8645028.1"/>
    <property type="molecule type" value="Genomic_DNA"/>
</dbReference>
<dbReference type="InterPro" id="IPR045851">
    <property type="entry name" value="AMP-bd_C_sf"/>
</dbReference>
<dbReference type="Gene3D" id="3.30.300.30">
    <property type="match status" value="1"/>
</dbReference>
<dbReference type="GeneID" id="54331941"/>
<comment type="caution">
    <text evidence="1">The sequence shown here is derived from an EMBL/GenBank/DDBJ whole genome shotgun (WGS) entry which is preliminary data.</text>
</comment>
<evidence type="ECO:0008006" key="3">
    <source>
        <dbReference type="Google" id="ProtNLM"/>
    </source>
</evidence>
<evidence type="ECO:0000313" key="1">
    <source>
        <dbReference type="EMBL" id="KAA8645028.1"/>
    </source>
</evidence>
<evidence type="ECO:0000313" key="2">
    <source>
        <dbReference type="Proteomes" id="UP000324241"/>
    </source>
</evidence>
<dbReference type="AlphaFoldDB" id="A0A5M9MDK0"/>
<dbReference type="Proteomes" id="UP000324241">
    <property type="component" value="Unassembled WGS sequence"/>
</dbReference>
<dbReference type="OrthoDB" id="6614653at2759"/>
<organism evidence="1 2">
    <name type="scientific">Aspergillus tanneri</name>
    <dbReference type="NCBI Taxonomy" id="1220188"/>
    <lineage>
        <taxon>Eukaryota</taxon>
        <taxon>Fungi</taxon>
        <taxon>Dikarya</taxon>
        <taxon>Ascomycota</taxon>
        <taxon>Pezizomycotina</taxon>
        <taxon>Eurotiomycetes</taxon>
        <taxon>Eurotiomycetidae</taxon>
        <taxon>Eurotiales</taxon>
        <taxon>Aspergillaceae</taxon>
        <taxon>Aspergillus</taxon>
        <taxon>Aspergillus subgen. Circumdati</taxon>
    </lineage>
</organism>
<dbReference type="SUPFAM" id="SSF56801">
    <property type="entry name" value="Acetyl-CoA synthetase-like"/>
    <property type="match status" value="1"/>
</dbReference>
<sequence length="141" mass="15987">MRLFHEYTISILEQEQRLIDVPSISEADVLPVLDFEAGGMVVALVRLQKQNTRKAVHGDAVRNIRDELAAAGMISYNVPTLLRVLQDGEQVLITPSGKVLRKECLRIYFNLSGYLPDWYAVDGVEYWGNKLDLATSSRLFY</sequence>
<dbReference type="RefSeq" id="XP_033424389.1">
    <property type="nucleotide sequence ID" value="XM_033573837.1"/>
</dbReference>
<name>A0A5M9MDK0_9EURO</name>
<dbReference type="VEuPathDB" id="FungiDB:EYZ11_004636"/>
<accession>A0A5M9MDK0</accession>
<reference evidence="1 2" key="1">
    <citation type="submission" date="2019-08" db="EMBL/GenBank/DDBJ databases">
        <title>The genome sequence of a newly discovered highly antifungal drug resistant Aspergillus species, Aspergillus tanneri NIH 1004.</title>
        <authorList>
            <person name="Mounaud S."/>
            <person name="Singh I."/>
            <person name="Joardar V."/>
            <person name="Pakala S."/>
            <person name="Pakala S."/>
            <person name="Venepally P."/>
            <person name="Chung J.K."/>
            <person name="Losada L."/>
            <person name="Nierman W.C."/>
        </authorList>
    </citation>
    <scope>NUCLEOTIDE SEQUENCE [LARGE SCALE GENOMIC DNA]</scope>
    <source>
        <strain evidence="1 2">NIH1004</strain>
    </source>
</reference>
<gene>
    <name evidence="1" type="ORF">ATNIH1004_009239</name>
</gene>
<protein>
    <recommendedName>
        <fullName evidence="3">AMP-dependent synthetase/ligase domain-containing protein</fullName>
    </recommendedName>
</protein>